<evidence type="ECO:0000259" key="3">
    <source>
        <dbReference type="PROSITE" id="PS50158"/>
    </source>
</evidence>
<dbReference type="InParanoid" id="E1Z908"/>
<dbReference type="SUPFAM" id="SSF57756">
    <property type="entry name" value="Retrovirus zinc finger-like domains"/>
    <property type="match status" value="1"/>
</dbReference>
<feature type="compositionally biased region" description="Low complexity" evidence="2">
    <location>
        <begin position="112"/>
        <end position="122"/>
    </location>
</feature>
<dbReference type="GeneID" id="17357196"/>
<accession>E1Z908</accession>
<dbReference type="SMART" id="SM00343">
    <property type="entry name" value="ZnF_C2HC"/>
    <property type="match status" value="1"/>
</dbReference>
<dbReference type="Gene3D" id="4.10.60.10">
    <property type="entry name" value="Zinc finger, CCHC-type"/>
    <property type="match status" value="1"/>
</dbReference>
<dbReference type="InterPro" id="IPR036875">
    <property type="entry name" value="Znf_CCHC_sf"/>
</dbReference>
<dbReference type="OrthoDB" id="514078at2759"/>
<feature type="region of interest" description="Disordered" evidence="2">
    <location>
        <begin position="1"/>
        <end position="131"/>
    </location>
</feature>
<evidence type="ECO:0000313" key="5">
    <source>
        <dbReference type="Proteomes" id="UP000008141"/>
    </source>
</evidence>
<sequence>MSGTSSSSPDSEDDGHPVDIALRRRAAADTAKRLGGGGRGGGVRAPGPEGLQEKTSSPESGEVAPAGRRQQPAELGSHEKPGGDRGSRTEAHHSGAKGKPGSFRDLDHVLVSGSDSSSSSSGAKVGEPENAPTGVILVGTAEERNAEVARLLRDPRYFDEDFEEAGLRCFKCGGKGHFARDCMAEAKERSCFLCAEPYIGDRGGYGSRGRFASYSAYSEIDHRGYDGVFMEARAGSGGHSKRPRR</sequence>
<dbReference type="AlphaFoldDB" id="E1Z908"/>
<dbReference type="PROSITE" id="PS50158">
    <property type="entry name" value="ZF_CCHC"/>
    <property type="match status" value="1"/>
</dbReference>
<evidence type="ECO:0000256" key="1">
    <source>
        <dbReference type="PROSITE-ProRule" id="PRU00047"/>
    </source>
</evidence>
<gene>
    <name evidence="4" type="ORF">CHLNCDRAFT_57230</name>
</gene>
<dbReference type="Proteomes" id="UP000008141">
    <property type="component" value="Unassembled WGS sequence"/>
</dbReference>
<feature type="compositionally biased region" description="Basic and acidic residues" evidence="2">
    <location>
        <begin position="76"/>
        <end position="93"/>
    </location>
</feature>
<dbReference type="EMBL" id="GL433839">
    <property type="protein sequence ID" value="EFN57698.1"/>
    <property type="molecule type" value="Genomic_DNA"/>
</dbReference>
<evidence type="ECO:0000256" key="2">
    <source>
        <dbReference type="SAM" id="MobiDB-lite"/>
    </source>
</evidence>
<keyword evidence="1" id="KW-0479">Metal-binding</keyword>
<proteinExistence type="predicted"/>
<dbReference type="KEGG" id="cvr:CHLNCDRAFT_57230"/>
<dbReference type="InterPro" id="IPR001878">
    <property type="entry name" value="Znf_CCHC"/>
</dbReference>
<evidence type="ECO:0000313" key="4">
    <source>
        <dbReference type="EMBL" id="EFN57698.1"/>
    </source>
</evidence>
<keyword evidence="5" id="KW-1185">Reference proteome</keyword>
<dbReference type="Pfam" id="PF00098">
    <property type="entry name" value="zf-CCHC"/>
    <property type="match status" value="1"/>
</dbReference>
<dbReference type="GO" id="GO:0003676">
    <property type="term" value="F:nucleic acid binding"/>
    <property type="evidence" value="ECO:0007669"/>
    <property type="project" value="InterPro"/>
</dbReference>
<name>E1Z908_CHLVA</name>
<protein>
    <recommendedName>
        <fullName evidence="3">CCHC-type domain-containing protein</fullName>
    </recommendedName>
</protein>
<keyword evidence="1" id="KW-0862">Zinc</keyword>
<dbReference type="PANTHER" id="PTHR46978">
    <property type="entry name" value="ZINC KNUCKLE (CCHC-TYPE) FAMILY PROTEIN"/>
    <property type="match status" value="1"/>
</dbReference>
<dbReference type="GO" id="GO:0008270">
    <property type="term" value="F:zinc ion binding"/>
    <property type="evidence" value="ECO:0007669"/>
    <property type="project" value="UniProtKB-KW"/>
</dbReference>
<keyword evidence="1" id="KW-0863">Zinc-finger</keyword>
<dbReference type="PANTHER" id="PTHR46978:SF1">
    <property type="entry name" value="ZINC KNUCKLE (CCHC-TYPE) FAMILY PROTEIN"/>
    <property type="match status" value="1"/>
</dbReference>
<organism evidence="5">
    <name type="scientific">Chlorella variabilis</name>
    <name type="common">Green alga</name>
    <dbReference type="NCBI Taxonomy" id="554065"/>
    <lineage>
        <taxon>Eukaryota</taxon>
        <taxon>Viridiplantae</taxon>
        <taxon>Chlorophyta</taxon>
        <taxon>core chlorophytes</taxon>
        <taxon>Trebouxiophyceae</taxon>
        <taxon>Chlorellales</taxon>
        <taxon>Chlorellaceae</taxon>
        <taxon>Chlorella clade</taxon>
        <taxon>Chlorella</taxon>
    </lineage>
</organism>
<feature type="compositionally biased region" description="Gly residues" evidence="2">
    <location>
        <begin position="34"/>
        <end position="44"/>
    </location>
</feature>
<feature type="domain" description="CCHC-type" evidence="3">
    <location>
        <begin position="168"/>
        <end position="182"/>
    </location>
</feature>
<dbReference type="RefSeq" id="XP_005849800.1">
    <property type="nucleotide sequence ID" value="XM_005849738.1"/>
</dbReference>
<reference evidence="4 5" key="1">
    <citation type="journal article" date="2010" name="Plant Cell">
        <title>The Chlorella variabilis NC64A genome reveals adaptation to photosymbiosis, coevolution with viruses, and cryptic sex.</title>
        <authorList>
            <person name="Blanc G."/>
            <person name="Duncan G."/>
            <person name="Agarkova I."/>
            <person name="Borodovsky M."/>
            <person name="Gurnon J."/>
            <person name="Kuo A."/>
            <person name="Lindquist E."/>
            <person name="Lucas S."/>
            <person name="Pangilinan J."/>
            <person name="Polle J."/>
            <person name="Salamov A."/>
            <person name="Terry A."/>
            <person name="Yamada T."/>
            <person name="Dunigan D.D."/>
            <person name="Grigoriev I.V."/>
            <person name="Claverie J.M."/>
            <person name="Van Etten J.L."/>
        </authorList>
    </citation>
    <scope>NUCLEOTIDE SEQUENCE [LARGE SCALE GENOMIC DNA]</scope>
    <source>
        <strain evidence="4 5">NC64A</strain>
    </source>
</reference>